<feature type="region of interest" description="Disordered" evidence="1">
    <location>
        <begin position="1"/>
        <end position="35"/>
    </location>
</feature>
<evidence type="ECO:0000313" key="3">
    <source>
        <dbReference type="Proteomes" id="UP000246171"/>
    </source>
</evidence>
<accession>A0A317VGP4</accession>
<sequence>MRQLCPDEGKLSLREYGDNSNGQESSADHSEEQTGGFTWSHWMTQDSRNVIDLGDEAPSDDRFVISLYSSSSAQLGPKETKGMIWVPFASSHPRILTGDTAFRSILKVYCFRKPHCYEEVSYPGSSPDMRVIYVTGKTEALQDAERTPYNLIRNYVGLYLRSKNEGRKNSSKREWGKPGLNRPPPDLQSDALPDAPLPQ</sequence>
<dbReference type="GeneID" id="37054736"/>
<feature type="region of interest" description="Disordered" evidence="1">
    <location>
        <begin position="165"/>
        <end position="199"/>
    </location>
</feature>
<dbReference type="RefSeq" id="XP_025388340.1">
    <property type="nucleotide sequence ID" value="XM_025532774.1"/>
</dbReference>
<proteinExistence type="predicted"/>
<dbReference type="OrthoDB" id="3989227at2759"/>
<name>A0A317VGP4_ASPEC</name>
<dbReference type="VEuPathDB" id="FungiDB:BO83DRAFT_388888"/>
<dbReference type="EMBL" id="MSFU01000012">
    <property type="protein sequence ID" value="PWY73536.1"/>
    <property type="molecule type" value="Genomic_DNA"/>
</dbReference>
<reference evidence="2" key="1">
    <citation type="submission" date="2016-12" db="EMBL/GenBank/DDBJ databases">
        <title>The genomes of Aspergillus section Nigri reveals drivers in fungal speciation.</title>
        <authorList>
            <consortium name="DOE Joint Genome Institute"/>
            <person name="Vesth T.C."/>
            <person name="Nybo J."/>
            <person name="Theobald S."/>
            <person name="Brandl J."/>
            <person name="Frisvad J.C."/>
            <person name="Nielsen K.F."/>
            <person name="Lyhne E.K."/>
            <person name="Kogle M.E."/>
            <person name="Kuo A."/>
            <person name="Riley R."/>
            <person name="Clum A."/>
            <person name="Nolan M."/>
            <person name="Lipzen A."/>
            <person name="Salamov A."/>
            <person name="Henrissat B."/>
            <person name="Wiebenga A."/>
            <person name="De vries R.P."/>
            <person name="Grigoriev I.V."/>
            <person name="Mortensen U.H."/>
            <person name="Andersen M.R."/>
            <person name="Baker S.E."/>
        </authorList>
    </citation>
    <scope>NUCLEOTIDE SEQUENCE</scope>
    <source>
        <strain evidence="2">CBS 122712</strain>
    </source>
</reference>
<organism evidence="2 3">
    <name type="scientific">Aspergillus eucalypticola (strain CBS 122712 / IBT 29274)</name>
    <dbReference type="NCBI Taxonomy" id="1448314"/>
    <lineage>
        <taxon>Eukaryota</taxon>
        <taxon>Fungi</taxon>
        <taxon>Dikarya</taxon>
        <taxon>Ascomycota</taxon>
        <taxon>Pezizomycotina</taxon>
        <taxon>Eurotiomycetes</taxon>
        <taxon>Eurotiomycetidae</taxon>
        <taxon>Eurotiales</taxon>
        <taxon>Aspergillaceae</taxon>
        <taxon>Aspergillus</taxon>
        <taxon>Aspergillus subgen. Circumdati</taxon>
    </lineage>
</organism>
<comment type="caution">
    <text evidence="2">The sequence shown here is derived from an EMBL/GenBank/DDBJ whole genome shotgun (WGS) entry which is preliminary data.</text>
</comment>
<dbReference type="Proteomes" id="UP000246171">
    <property type="component" value="Unassembled WGS sequence"/>
</dbReference>
<gene>
    <name evidence="2" type="ORF">BO83DRAFT_388888</name>
</gene>
<keyword evidence="3" id="KW-1185">Reference proteome</keyword>
<feature type="compositionally biased region" description="Basic and acidic residues" evidence="1">
    <location>
        <begin position="165"/>
        <end position="176"/>
    </location>
</feature>
<evidence type="ECO:0000256" key="1">
    <source>
        <dbReference type="SAM" id="MobiDB-lite"/>
    </source>
</evidence>
<evidence type="ECO:0000313" key="2">
    <source>
        <dbReference type="EMBL" id="PWY73536.1"/>
    </source>
</evidence>
<protein>
    <submittedName>
        <fullName evidence="2">Uncharacterized protein</fullName>
    </submittedName>
</protein>
<dbReference type="AlphaFoldDB" id="A0A317VGP4"/>
<feature type="compositionally biased region" description="Basic and acidic residues" evidence="1">
    <location>
        <begin position="1"/>
        <end position="17"/>
    </location>
</feature>